<feature type="domain" description="Chorismate mutase" evidence="2">
    <location>
        <begin position="1"/>
        <end position="88"/>
    </location>
</feature>
<dbReference type="SMART" id="SM00830">
    <property type="entry name" value="CM_2"/>
    <property type="match status" value="1"/>
</dbReference>
<dbReference type="KEGG" id="ahk:NCTC10172_00899"/>
<evidence type="ECO:0000256" key="1">
    <source>
        <dbReference type="ARBA" id="ARBA00023235"/>
    </source>
</evidence>
<dbReference type="InterPro" id="IPR051331">
    <property type="entry name" value="Chorismate_mutase-related"/>
</dbReference>
<reference evidence="3 4" key="1">
    <citation type="submission" date="2019-01" db="EMBL/GenBank/DDBJ databases">
        <authorList>
            <consortium name="Pathogen Informatics"/>
        </authorList>
    </citation>
    <scope>NUCLEOTIDE SEQUENCE [LARGE SCALE GENOMIC DNA]</scope>
    <source>
        <strain evidence="3 4">NCTC10172</strain>
    </source>
</reference>
<dbReference type="GO" id="GO:0046417">
    <property type="term" value="P:chorismate metabolic process"/>
    <property type="evidence" value="ECO:0007669"/>
    <property type="project" value="InterPro"/>
</dbReference>
<dbReference type="PROSITE" id="PS51168">
    <property type="entry name" value="CHORISMATE_MUT_2"/>
    <property type="match status" value="1"/>
</dbReference>
<dbReference type="AlphaFoldDB" id="A0A449BKE8"/>
<dbReference type="Gene3D" id="1.20.59.10">
    <property type="entry name" value="Chorismate mutase"/>
    <property type="match status" value="1"/>
</dbReference>
<evidence type="ECO:0000313" key="4">
    <source>
        <dbReference type="Proteomes" id="UP000290909"/>
    </source>
</evidence>
<dbReference type="PANTHER" id="PTHR38041">
    <property type="entry name" value="CHORISMATE MUTASE"/>
    <property type="match status" value="1"/>
</dbReference>
<dbReference type="Proteomes" id="UP000290909">
    <property type="component" value="Chromosome"/>
</dbReference>
<dbReference type="GO" id="GO:0004106">
    <property type="term" value="F:chorismate mutase activity"/>
    <property type="evidence" value="ECO:0007669"/>
    <property type="project" value="InterPro"/>
</dbReference>
<gene>
    <name evidence="3" type="primary">tyrA</name>
    <name evidence="3" type="ORF">NCTC10172_00899</name>
</gene>
<dbReference type="PANTHER" id="PTHR38041:SF1">
    <property type="entry name" value="CHORISMATE MUTASE"/>
    <property type="match status" value="1"/>
</dbReference>
<organism evidence="3 4">
    <name type="scientific">Acholeplasma hippikon</name>
    <dbReference type="NCBI Taxonomy" id="264636"/>
    <lineage>
        <taxon>Bacteria</taxon>
        <taxon>Bacillati</taxon>
        <taxon>Mycoplasmatota</taxon>
        <taxon>Mollicutes</taxon>
        <taxon>Acholeplasmatales</taxon>
        <taxon>Acholeplasmataceae</taxon>
        <taxon>Acholeplasma</taxon>
    </lineage>
</organism>
<dbReference type="InterPro" id="IPR002701">
    <property type="entry name" value="CM_II_prokaryot"/>
</dbReference>
<keyword evidence="4" id="KW-1185">Reference proteome</keyword>
<protein>
    <submittedName>
        <fullName evidence="3">T-protein</fullName>
    </submittedName>
</protein>
<proteinExistence type="predicted"/>
<keyword evidence="1" id="KW-0413">Isomerase</keyword>
<dbReference type="InterPro" id="IPR036263">
    <property type="entry name" value="Chorismate_II_sf"/>
</dbReference>
<evidence type="ECO:0000313" key="3">
    <source>
        <dbReference type="EMBL" id="VEU82873.1"/>
    </source>
</evidence>
<dbReference type="SUPFAM" id="SSF48600">
    <property type="entry name" value="Chorismate mutase II"/>
    <property type="match status" value="1"/>
</dbReference>
<evidence type="ECO:0000259" key="2">
    <source>
        <dbReference type="PROSITE" id="PS51168"/>
    </source>
</evidence>
<sequence>MKDITELRKEIDLLDKRLVEILEKRFKVVKAIGEYKKINHLPIFDKEREKFVLESKKELLTKEEDFEYYKRIFQLIMDISKEMEKWKISL</sequence>
<dbReference type="Pfam" id="PF01817">
    <property type="entry name" value="CM_2"/>
    <property type="match status" value="1"/>
</dbReference>
<accession>A0A449BKE8</accession>
<dbReference type="STRING" id="1408416.GCA_000702765_00337"/>
<name>A0A449BKE8_9MOLU</name>
<dbReference type="InterPro" id="IPR036979">
    <property type="entry name" value="CM_dom_sf"/>
</dbReference>
<dbReference type="EMBL" id="LR215050">
    <property type="protein sequence ID" value="VEU82873.1"/>
    <property type="molecule type" value="Genomic_DNA"/>
</dbReference>
<dbReference type="GO" id="GO:0009697">
    <property type="term" value="P:salicylic acid biosynthetic process"/>
    <property type="evidence" value="ECO:0007669"/>
    <property type="project" value="TreeGrafter"/>
</dbReference>